<dbReference type="PANTHER" id="PTHR30545">
    <property type="entry name" value="SUGAR FERMENTATION STIMULATION PROTEIN A"/>
    <property type="match status" value="1"/>
</dbReference>
<dbReference type="GO" id="GO:0003677">
    <property type="term" value="F:DNA binding"/>
    <property type="evidence" value="ECO:0007669"/>
    <property type="project" value="InterPro"/>
</dbReference>
<dbReference type="Gene3D" id="2.40.50.580">
    <property type="match status" value="1"/>
</dbReference>
<dbReference type="Pfam" id="PF17746">
    <property type="entry name" value="SfsA_N"/>
    <property type="match status" value="1"/>
</dbReference>
<reference evidence="4" key="1">
    <citation type="submission" date="2020-08" db="EMBL/GenBank/DDBJ databases">
        <title>Genome public.</title>
        <authorList>
            <person name="Liu C."/>
            <person name="Sun Q."/>
        </authorList>
    </citation>
    <scope>NUCLEOTIDE SEQUENCE</scope>
    <source>
        <strain evidence="4">NSJ-12</strain>
    </source>
</reference>
<feature type="domain" description="SfsA N-terminal OB" evidence="3">
    <location>
        <begin position="12"/>
        <end position="76"/>
    </location>
</feature>
<dbReference type="InterPro" id="IPR005224">
    <property type="entry name" value="SfsA"/>
</dbReference>
<proteinExistence type="inferred from homology"/>
<dbReference type="PANTHER" id="PTHR30545:SF2">
    <property type="entry name" value="SUGAR FERMENTATION STIMULATION PROTEIN A"/>
    <property type="match status" value="1"/>
</dbReference>
<name>A0A926EFC0_9FIRM</name>
<protein>
    <recommendedName>
        <fullName evidence="1">Sugar fermentation stimulation protein homolog</fullName>
    </recommendedName>
</protein>
<feature type="domain" description="Sugar fermentation stimulation protein C-terminal" evidence="2">
    <location>
        <begin position="80"/>
        <end position="219"/>
    </location>
</feature>
<dbReference type="NCBIfam" id="TIGR00230">
    <property type="entry name" value="sfsA"/>
    <property type="match status" value="1"/>
</dbReference>
<evidence type="ECO:0000313" key="5">
    <source>
        <dbReference type="Proteomes" id="UP000655830"/>
    </source>
</evidence>
<accession>A0A926EFC0</accession>
<evidence type="ECO:0000259" key="3">
    <source>
        <dbReference type="Pfam" id="PF17746"/>
    </source>
</evidence>
<evidence type="ECO:0000259" key="2">
    <source>
        <dbReference type="Pfam" id="PF03749"/>
    </source>
</evidence>
<dbReference type="Gene3D" id="3.40.1350.60">
    <property type="match status" value="1"/>
</dbReference>
<sequence>MQYKNSIQATFIERPNRFIAYCEVEGERVKVHVKNTGRCKELLVPGCMVYLEHDPNPNRKTAYSLITVQKGERLINMDSQVPNKVFYEAIQEKSVTLPGLLGDVTLLKPEKTYKNSRFDAYIETKQEKAFVEVKGVTLEDEGIVRFPDAPSERAVKHIYELIEAMEEGYRAYLIFIIQMKGVKYFTPNRVTHEAFAKAVEHAAAKGVHILAYDCKVTEESIKIGEDVKVILQP</sequence>
<comment type="caution">
    <text evidence="4">The sequence shown here is derived from an EMBL/GenBank/DDBJ whole genome shotgun (WGS) entry which is preliminary data.</text>
</comment>
<dbReference type="CDD" id="cd22359">
    <property type="entry name" value="SfsA-like_bacterial"/>
    <property type="match status" value="1"/>
</dbReference>
<evidence type="ECO:0000313" key="4">
    <source>
        <dbReference type="EMBL" id="MBC8579274.1"/>
    </source>
</evidence>
<dbReference type="InterPro" id="IPR040452">
    <property type="entry name" value="SfsA_C"/>
</dbReference>
<organism evidence="4 5">
    <name type="scientific">Zhenhengia yiwuensis</name>
    <dbReference type="NCBI Taxonomy" id="2763666"/>
    <lineage>
        <taxon>Bacteria</taxon>
        <taxon>Bacillati</taxon>
        <taxon>Bacillota</taxon>
        <taxon>Clostridia</taxon>
        <taxon>Lachnospirales</taxon>
        <taxon>Lachnospiraceae</taxon>
        <taxon>Zhenhengia</taxon>
    </lineage>
</organism>
<dbReference type="InterPro" id="IPR041465">
    <property type="entry name" value="SfsA_N"/>
</dbReference>
<dbReference type="EMBL" id="JACRSY010000009">
    <property type="protein sequence ID" value="MBC8579274.1"/>
    <property type="molecule type" value="Genomic_DNA"/>
</dbReference>
<keyword evidence="5" id="KW-1185">Reference proteome</keyword>
<dbReference type="Proteomes" id="UP000655830">
    <property type="component" value="Unassembled WGS sequence"/>
</dbReference>
<evidence type="ECO:0000256" key="1">
    <source>
        <dbReference type="HAMAP-Rule" id="MF_00095"/>
    </source>
</evidence>
<dbReference type="HAMAP" id="MF_00095">
    <property type="entry name" value="SfsA"/>
    <property type="match status" value="1"/>
</dbReference>
<dbReference type="Pfam" id="PF03749">
    <property type="entry name" value="SfsA"/>
    <property type="match status" value="1"/>
</dbReference>
<dbReference type="AlphaFoldDB" id="A0A926EFC0"/>
<gene>
    <name evidence="1 4" type="primary">sfsA</name>
    <name evidence="4" type="ORF">H8718_07015</name>
</gene>
<comment type="similarity">
    <text evidence="1">Belongs to the SfsA family.</text>
</comment>
<dbReference type="RefSeq" id="WP_249332406.1">
    <property type="nucleotide sequence ID" value="NZ_JACRSY010000009.1"/>
</dbReference>